<dbReference type="EC" id="7.1.1.-" evidence="5"/>
<dbReference type="Pfam" id="PF00361">
    <property type="entry name" value="Proton_antipo_M"/>
    <property type="match status" value="1"/>
</dbReference>
<evidence type="ECO:0000256" key="6">
    <source>
        <dbReference type="RuleBase" id="RU000320"/>
    </source>
</evidence>
<dbReference type="EMBL" id="JAUQYP010000001">
    <property type="protein sequence ID" value="MDO8107621.1"/>
    <property type="molecule type" value="Genomic_DNA"/>
</dbReference>
<comment type="subunit">
    <text evidence="5">NDH-1 is composed of 14 different subunits. Subunits NuoA, H, J, K, L, M, N constitute the membrane sector of the complex.</text>
</comment>
<accession>A0ABT9DDV0</accession>
<comment type="similarity">
    <text evidence="5">Belongs to the complex I subunit 2 family.</text>
</comment>
<keyword evidence="5" id="KW-1003">Cell membrane</keyword>
<reference evidence="8 9" key="1">
    <citation type="submission" date="2023-07" db="EMBL/GenBank/DDBJ databases">
        <title>Description of novel actinomycetes strains, isolated from tidal flat sediment.</title>
        <authorList>
            <person name="Lu C."/>
        </authorList>
    </citation>
    <scope>NUCLEOTIDE SEQUENCE [LARGE SCALE GENOMIC DNA]</scope>
    <source>
        <strain evidence="8 9">SYSU T00b441</strain>
    </source>
</reference>
<feature type="transmembrane region" description="Helical" evidence="5">
    <location>
        <begin position="392"/>
        <end position="412"/>
    </location>
</feature>
<feature type="transmembrane region" description="Helical" evidence="5">
    <location>
        <begin position="290"/>
        <end position="309"/>
    </location>
</feature>
<feature type="transmembrane region" description="Helical" evidence="5">
    <location>
        <begin position="6"/>
        <end position="27"/>
    </location>
</feature>
<dbReference type="RefSeq" id="WP_304601239.1">
    <property type="nucleotide sequence ID" value="NZ_JAUQYP010000001.1"/>
</dbReference>
<gene>
    <name evidence="5" type="primary">nuoN</name>
    <name evidence="8" type="ORF">Q6348_10480</name>
</gene>
<keyword evidence="9" id="KW-1185">Reference proteome</keyword>
<feature type="domain" description="NADH:quinone oxidoreductase/Mrp antiporter transmembrane" evidence="7">
    <location>
        <begin position="119"/>
        <end position="406"/>
    </location>
</feature>
<feature type="transmembrane region" description="Helical" evidence="5">
    <location>
        <begin position="39"/>
        <end position="60"/>
    </location>
</feature>
<keyword evidence="3 5" id="KW-1133">Transmembrane helix</keyword>
<name>A0ABT9DDV0_9CELL</name>
<comment type="subcellular location">
    <subcellularLocation>
        <location evidence="5">Cell membrane</location>
        <topology evidence="5">Multi-pass membrane protein</topology>
    </subcellularLocation>
    <subcellularLocation>
        <location evidence="1">Endomembrane system</location>
        <topology evidence="1">Multi-pass membrane protein</topology>
    </subcellularLocation>
    <subcellularLocation>
        <location evidence="6">Membrane</location>
        <topology evidence="6">Multi-pass membrane protein</topology>
    </subcellularLocation>
</comment>
<feature type="transmembrane region" description="Helical" evidence="5">
    <location>
        <begin position="102"/>
        <end position="120"/>
    </location>
</feature>
<evidence type="ECO:0000313" key="8">
    <source>
        <dbReference type="EMBL" id="MDO8107621.1"/>
    </source>
</evidence>
<keyword evidence="5" id="KW-0874">Quinone</keyword>
<comment type="caution">
    <text evidence="8">The sequence shown here is derived from an EMBL/GenBank/DDBJ whole genome shotgun (WGS) entry which is preliminary data.</text>
</comment>
<evidence type="ECO:0000259" key="7">
    <source>
        <dbReference type="Pfam" id="PF00361"/>
    </source>
</evidence>
<sequence>MSGHDYTALAPEGVLVAGSVLVLLLGSFLPRRRLPLTRWVASAVLLGSVATALAAGTGSIFEHSYALDPATAVARVVAPLASLGVIWLGAGELARTTREAETYTLVLLGTAGAVVLAGATDLAVLAAGYLLASIPVYALVGLGRAGAAAEAALKTYLLGAMLGVTMLLGTVVLYGVGGATGYRDLHAGLVTAPPAGVAVGLVALLAGLAFKAAAVPGHFWLPDAAQGGSVTAAAFVTTVPKIGGVLAVLRIVDLMGGVAVAATWAVAIMAAASMIVGNLAALGQDDTRRLLGWSAVAQVGFLLMAPAALSDPEALPAVGLYLAGYAVTNVAAFAVAAAHPGRRVMADWAGLARSHPASATALVIAMLGLVGTPPTAIFAGKVTVFSAAWGAGWPWLVVLAAILTVVSLAYYLRWIRAAFIAPPDDQVPDGGAVRSASTVAVAAGVVALGLGLVAGPVLSAFSGHLTS</sequence>
<keyword evidence="2 5" id="KW-0812">Transmembrane</keyword>
<dbReference type="PANTHER" id="PTHR22773">
    <property type="entry name" value="NADH DEHYDROGENASE"/>
    <property type="match status" value="1"/>
</dbReference>
<evidence type="ECO:0000256" key="2">
    <source>
        <dbReference type="ARBA" id="ARBA00022692"/>
    </source>
</evidence>
<feature type="transmembrane region" description="Helical" evidence="5">
    <location>
        <begin position="155"/>
        <end position="177"/>
    </location>
</feature>
<evidence type="ECO:0000256" key="3">
    <source>
        <dbReference type="ARBA" id="ARBA00022989"/>
    </source>
</evidence>
<protein>
    <recommendedName>
        <fullName evidence="5">NADH-quinone oxidoreductase subunit N</fullName>
        <ecNumber evidence="5">7.1.1.-</ecNumber>
    </recommendedName>
    <alternativeName>
        <fullName evidence="5">NADH dehydrogenase I subunit N</fullName>
    </alternativeName>
    <alternativeName>
        <fullName evidence="5">NDH-1 subunit N</fullName>
    </alternativeName>
</protein>
<feature type="transmembrane region" description="Helical" evidence="5">
    <location>
        <begin position="197"/>
        <end position="221"/>
    </location>
</feature>
<feature type="transmembrane region" description="Helical" evidence="5">
    <location>
        <begin position="233"/>
        <end position="252"/>
    </location>
</feature>
<feature type="transmembrane region" description="Helical" evidence="5">
    <location>
        <begin position="315"/>
        <end position="338"/>
    </location>
</feature>
<comment type="catalytic activity">
    <reaction evidence="5">
        <text>a quinone + NADH + 5 H(+)(in) = a quinol + NAD(+) + 4 H(+)(out)</text>
        <dbReference type="Rhea" id="RHEA:57888"/>
        <dbReference type="ChEBI" id="CHEBI:15378"/>
        <dbReference type="ChEBI" id="CHEBI:24646"/>
        <dbReference type="ChEBI" id="CHEBI:57540"/>
        <dbReference type="ChEBI" id="CHEBI:57945"/>
        <dbReference type="ChEBI" id="CHEBI:132124"/>
    </reaction>
</comment>
<organism evidence="8 9">
    <name type="scientific">Actinotalea lenta</name>
    <dbReference type="NCBI Taxonomy" id="3064654"/>
    <lineage>
        <taxon>Bacteria</taxon>
        <taxon>Bacillati</taxon>
        <taxon>Actinomycetota</taxon>
        <taxon>Actinomycetes</taxon>
        <taxon>Micrococcales</taxon>
        <taxon>Cellulomonadaceae</taxon>
        <taxon>Actinotalea</taxon>
    </lineage>
</organism>
<dbReference type="InterPro" id="IPR010096">
    <property type="entry name" value="NADH-Q_OxRdtase_suN/2"/>
</dbReference>
<feature type="transmembrane region" description="Helical" evidence="5">
    <location>
        <begin position="359"/>
        <end position="380"/>
    </location>
</feature>
<feature type="transmembrane region" description="Helical" evidence="5">
    <location>
        <begin position="126"/>
        <end position="143"/>
    </location>
</feature>
<evidence type="ECO:0000313" key="9">
    <source>
        <dbReference type="Proteomes" id="UP001232536"/>
    </source>
</evidence>
<evidence type="ECO:0000256" key="1">
    <source>
        <dbReference type="ARBA" id="ARBA00004127"/>
    </source>
</evidence>
<evidence type="ECO:0000256" key="5">
    <source>
        <dbReference type="HAMAP-Rule" id="MF_00445"/>
    </source>
</evidence>
<keyword evidence="5" id="KW-0813">Transport</keyword>
<dbReference type="InterPro" id="IPR001750">
    <property type="entry name" value="ND/Mrp_TM"/>
</dbReference>
<keyword evidence="4 5" id="KW-0472">Membrane</keyword>
<dbReference type="HAMAP" id="MF_00445">
    <property type="entry name" value="NDH1_NuoN_1"/>
    <property type="match status" value="1"/>
</dbReference>
<evidence type="ECO:0000256" key="4">
    <source>
        <dbReference type="ARBA" id="ARBA00023136"/>
    </source>
</evidence>
<keyword evidence="5" id="KW-0520">NAD</keyword>
<feature type="transmembrane region" description="Helical" evidence="5">
    <location>
        <begin position="72"/>
        <end position="90"/>
    </location>
</feature>
<comment type="function">
    <text evidence="5">NDH-1 shuttles electrons from NADH, via FMN and iron-sulfur (Fe-S) centers, to quinones in the respiratory chain. The immediate electron acceptor for the enzyme in this species is believed to be a menaquinone. Couples the redox reaction to proton translocation (for every two electrons transferred, four hydrogen ions are translocated across the cytoplasmic membrane), and thus conserves the redox energy in a proton gradient.</text>
</comment>
<dbReference type="Proteomes" id="UP001232536">
    <property type="component" value="Unassembled WGS sequence"/>
</dbReference>
<feature type="transmembrane region" description="Helical" evidence="5">
    <location>
        <begin position="439"/>
        <end position="461"/>
    </location>
</feature>
<feature type="transmembrane region" description="Helical" evidence="5">
    <location>
        <begin position="258"/>
        <end position="283"/>
    </location>
</feature>
<proteinExistence type="inferred from homology"/>
<keyword evidence="5" id="KW-1278">Translocase</keyword>